<dbReference type="RefSeq" id="WP_201772647.1">
    <property type="nucleotide sequence ID" value="NZ_JOKH01000001.1"/>
</dbReference>
<accession>A0A081NLI4</accession>
<dbReference type="AlphaFoldDB" id="A0A081NLI4"/>
<organism evidence="1 2">
    <name type="scientific">Endozoicomonas numazuensis</name>
    <dbReference type="NCBI Taxonomy" id="1137799"/>
    <lineage>
        <taxon>Bacteria</taxon>
        <taxon>Pseudomonadati</taxon>
        <taxon>Pseudomonadota</taxon>
        <taxon>Gammaproteobacteria</taxon>
        <taxon>Oceanospirillales</taxon>
        <taxon>Endozoicomonadaceae</taxon>
        <taxon>Endozoicomonas</taxon>
    </lineage>
</organism>
<dbReference type="eggNOG" id="ENOG5032TH5">
    <property type="taxonomic scope" value="Bacteria"/>
</dbReference>
<protein>
    <submittedName>
        <fullName evidence="1">Uncharacterized protein</fullName>
    </submittedName>
</protein>
<keyword evidence="2" id="KW-1185">Reference proteome</keyword>
<dbReference type="EMBL" id="JOKH01000001">
    <property type="protein sequence ID" value="KEQ19307.1"/>
    <property type="molecule type" value="Genomic_DNA"/>
</dbReference>
<dbReference type="Proteomes" id="UP000028073">
    <property type="component" value="Unassembled WGS sequence"/>
</dbReference>
<proteinExistence type="predicted"/>
<sequence>MVNTVNVSAYEGSPPAGDEGRRILTGSPLYPSGLINKLLEKGCVGFEIWTKKGLQNLKKWRLDHDDVLELLKIAITNGRYLGSLWCVQKPTGPWAACDHYSVMRKEWCEAAFKDMVFEYYVKFAVNKSGKLLLVVSCPPSEDRS</sequence>
<gene>
    <name evidence="1" type="ORF">GZ78_04830</name>
</gene>
<name>A0A081NLI4_9GAMM</name>
<evidence type="ECO:0000313" key="1">
    <source>
        <dbReference type="EMBL" id="KEQ19307.1"/>
    </source>
</evidence>
<reference evidence="1 2" key="1">
    <citation type="submission" date="2014-06" db="EMBL/GenBank/DDBJ databases">
        <title>Whole Genome Sequences of Three Symbiotic Endozoicomonas Bacteria.</title>
        <authorList>
            <person name="Neave M.J."/>
            <person name="Apprill A."/>
            <person name="Voolstra C.R."/>
        </authorList>
    </citation>
    <scope>NUCLEOTIDE SEQUENCE [LARGE SCALE GENOMIC DNA]</scope>
    <source>
        <strain evidence="1 2">DSM 25634</strain>
    </source>
</reference>
<comment type="caution">
    <text evidence="1">The sequence shown here is derived from an EMBL/GenBank/DDBJ whole genome shotgun (WGS) entry which is preliminary data.</text>
</comment>
<evidence type="ECO:0000313" key="2">
    <source>
        <dbReference type="Proteomes" id="UP000028073"/>
    </source>
</evidence>